<dbReference type="AlphaFoldDB" id="A0A5N6U6B5"/>
<dbReference type="EMBL" id="ML742032">
    <property type="protein sequence ID" value="KAE8154146.1"/>
    <property type="molecule type" value="Genomic_DNA"/>
</dbReference>
<accession>A0A5N6U6B5</accession>
<organism evidence="1 2">
    <name type="scientific">Aspergillus avenaceus</name>
    <dbReference type="NCBI Taxonomy" id="36643"/>
    <lineage>
        <taxon>Eukaryota</taxon>
        <taxon>Fungi</taxon>
        <taxon>Dikarya</taxon>
        <taxon>Ascomycota</taxon>
        <taxon>Pezizomycotina</taxon>
        <taxon>Eurotiomycetes</taxon>
        <taxon>Eurotiomycetidae</taxon>
        <taxon>Eurotiales</taxon>
        <taxon>Aspergillaceae</taxon>
        <taxon>Aspergillus</taxon>
        <taxon>Aspergillus subgen. Circumdati</taxon>
    </lineage>
</organism>
<evidence type="ECO:0000313" key="2">
    <source>
        <dbReference type="Proteomes" id="UP000325780"/>
    </source>
</evidence>
<protein>
    <submittedName>
        <fullName evidence="1">Uncharacterized protein</fullName>
    </submittedName>
</protein>
<name>A0A5N6U6B5_ASPAV</name>
<keyword evidence="2" id="KW-1185">Reference proteome</keyword>
<gene>
    <name evidence="1" type="ORF">BDV25DRAFT_148323</name>
</gene>
<evidence type="ECO:0000313" key="1">
    <source>
        <dbReference type="EMBL" id="KAE8154146.1"/>
    </source>
</evidence>
<reference evidence="1 2" key="1">
    <citation type="submission" date="2019-04" db="EMBL/GenBank/DDBJ databases">
        <title>Friends and foes A comparative genomics study of 23 Aspergillus species from section Flavi.</title>
        <authorList>
            <consortium name="DOE Joint Genome Institute"/>
            <person name="Kjaerbolling I."/>
            <person name="Vesth T."/>
            <person name="Frisvad J.C."/>
            <person name="Nybo J.L."/>
            <person name="Theobald S."/>
            <person name="Kildgaard S."/>
            <person name="Isbrandt T."/>
            <person name="Kuo A."/>
            <person name="Sato A."/>
            <person name="Lyhne E.K."/>
            <person name="Kogle M.E."/>
            <person name="Wiebenga A."/>
            <person name="Kun R.S."/>
            <person name="Lubbers R.J."/>
            <person name="Makela M.R."/>
            <person name="Barry K."/>
            <person name="Chovatia M."/>
            <person name="Clum A."/>
            <person name="Daum C."/>
            <person name="Haridas S."/>
            <person name="He G."/>
            <person name="LaButti K."/>
            <person name="Lipzen A."/>
            <person name="Mondo S."/>
            <person name="Riley R."/>
            <person name="Salamov A."/>
            <person name="Simmons B.A."/>
            <person name="Magnuson J.K."/>
            <person name="Henrissat B."/>
            <person name="Mortensen U.H."/>
            <person name="Larsen T.O."/>
            <person name="Devries R.P."/>
            <person name="Grigoriev I.V."/>
            <person name="Machida M."/>
            <person name="Baker S.E."/>
            <person name="Andersen M.R."/>
        </authorList>
    </citation>
    <scope>NUCLEOTIDE SEQUENCE [LARGE SCALE GENOMIC DNA]</scope>
    <source>
        <strain evidence="1 2">IBT 18842</strain>
    </source>
</reference>
<proteinExistence type="predicted"/>
<dbReference type="Proteomes" id="UP000325780">
    <property type="component" value="Unassembled WGS sequence"/>
</dbReference>
<sequence length="98" mass="10992">MLSGHLLGRTMIGKVPNEVTYAEIRIHLESIPLPRKGVSPEENCVSWTRSAIQKLQEKGLAEQFGIDRFMADSLAFADQRMKSPDSTANIINYTSRPM</sequence>
<dbReference type="OrthoDB" id="4924482at2759"/>